<dbReference type="AlphaFoldDB" id="A0ABD1KSM0"/>
<accession>A0ABD1KSM0</accession>
<comment type="caution">
    <text evidence="9">The sequence shown here is derived from an EMBL/GenBank/DDBJ whole genome shotgun (WGS) entry which is preliminary data.</text>
</comment>
<name>A0ABD1KSM0_9TELE</name>
<evidence type="ECO:0000256" key="7">
    <source>
        <dbReference type="SAM" id="MobiDB-lite"/>
    </source>
</evidence>
<dbReference type="SMART" id="SM00980">
    <property type="entry name" value="THAP"/>
    <property type="match status" value="1"/>
</dbReference>
<dbReference type="PANTHER" id="PTHR23080">
    <property type="entry name" value="THAP DOMAIN PROTEIN"/>
    <property type="match status" value="1"/>
</dbReference>
<feature type="compositionally biased region" description="Acidic residues" evidence="7">
    <location>
        <begin position="195"/>
        <end position="215"/>
    </location>
</feature>
<dbReference type="SUPFAM" id="SSF57716">
    <property type="entry name" value="Glucocorticoid receptor-like (DNA-binding domain)"/>
    <property type="match status" value="1"/>
</dbReference>
<protein>
    <recommendedName>
        <fullName evidence="8">THAP-type domain-containing protein</fullName>
    </recommendedName>
</protein>
<keyword evidence="1" id="KW-0479">Metal-binding</keyword>
<evidence type="ECO:0000256" key="3">
    <source>
        <dbReference type="ARBA" id="ARBA00022833"/>
    </source>
</evidence>
<feature type="coiled-coil region" evidence="6">
    <location>
        <begin position="221"/>
        <end position="248"/>
    </location>
</feature>
<sequence length="330" mass="36497">MPRTCCVVVCTVRSHDRSDKKIDNGISFYSFPAWKQRQGSYVAEVTKRRRMAWISAVRRVDITFGKSANCLRVCSRHFLSGKPAYEMDESNTDCAATLHLGHSEVRVTSDRYARRLKRARTAVPEEGDAEVAGGEQHGDDTEVTGGEECGDHAPVTGGEERGDQTEATGGEECGDQTEATGGEVCGDHAPVTGGEECEDQTEATGGEEDGDQTEATDCELCTKKGSEMNRLLQENRELRAELSRSKMDEDFFRGKTEKVKYYTGLPCFAILFSMISTVQPYLPAAKKLTSFQMVLLTLIRLRLDLPVTHLSHIFNVSRKTPPPPPPLQRP</sequence>
<proteinExistence type="predicted"/>
<dbReference type="Pfam" id="PF13613">
    <property type="entry name" value="HTH_Tnp_4"/>
    <property type="match status" value="1"/>
</dbReference>
<organism evidence="9 10">
    <name type="scientific">Coilia grayii</name>
    <name type="common">Gray's grenadier anchovy</name>
    <dbReference type="NCBI Taxonomy" id="363190"/>
    <lineage>
        <taxon>Eukaryota</taxon>
        <taxon>Metazoa</taxon>
        <taxon>Chordata</taxon>
        <taxon>Craniata</taxon>
        <taxon>Vertebrata</taxon>
        <taxon>Euteleostomi</taxon>
        <taxon>Actinopterygii</taxon>
        <taxon>Neopterygii</taxon>
        <taxon>Teleostei</taxon>
        <taxon>Clupei</taxon>
        <taxon>Clupeiformes</taxon>
        <taxon>Clupeoidei</taxon>
        <taxon>Engraulidae</taxon>
        <taxon>Coilinae</taxon>
        <taxon>Coilia</taxon>
    </lineage>
</organism>
<evidence type="ECO:0000256" key="6">
    <source>
        <dbReference type="SAM" id="Coils"/>
    </source>
</evidence>
<keyword evidence="3" id="KW-0862">Zinc</keyword>
<evidence type="ECO:0000256" key="5">
    <source>
        <dbReference type="PROSITE-ProRule" id="PRU00309"/>
    </source>
</evidence>
<feature type="domain" description="THAP-type" evidence="8">
    <location>
        <begin position="1"/>
        <end position="99"/>
    </location>
</feature>
<evidence type="ECO:0000256" key="4">
    <source>
        <dbReference type="ARBA" id="ARBA00023125"/>
    </source>
</evidence>
<dbReference type="Proteomes" id="UP001591681">
    <property type="component" value="Unassembled WGS sequence"/>
</dbReference>
<keyword evidence="6" id="KW-0175">Coiled coil</keyword>
<evidence type="ECO:0000259" key="8">
    <source>
        <dbReference type="PROSITE" id="PS50950"/>
    </source>
</evidence>
<dbReference type="PROSITE" id="PS50950">
    <property type="entry name" value="ZF_THAP"/>
    <property type="match status" value="1"/>
</dbReference>
<dbReference type="InterPro" id="IPR027805">
    <property type="entry name" value="Transposase_HTH_dom"/>
</dbReference>
<dbReference type="GO" id="GO:0008270">
    <property type="term" value="F:zinc ion binding"/>
    <property type="evidence" value="ECO:0007669"/>
    <property type="project" value="UniProtKB-KW"/>
</dbReference>
<reference evidence="9 10" key="1">
    <citation type="submission" date="2024-09" db="EMBL/GenBank/DDBJ databases">
        <title>A chromosome-level genome assembly of Gray's grenadier anchovy, Coilia grayii.</title>
        <authorList>
            <person name="Fu Z."/>
        </authorList>
    </citation>
    <scope>NUCLEOTIDE SEQUENCE [LARGE SCALE GENOMIC DNA]</scope>
    <source>
        <strain evidence="9">G4</strain>
        <tissue evidence="9">Muscle</tissue>
    </source>
</reference>
<keyword evidence="4 5" id="KW-0238">DNA-binding</keyword>
<evidence type="ECO:0000313" key="9">
    <source>
        <dbReference type="EMBL" id="KAL2102137.1"/>
    </source>
</evidence>
<dbReference type="GO" id="GO:0003677">
    <property type="term" value="F:DNA binding"/>
    <property type="evidence" value="ECO:0007669"/>
    <property type="project" value="UniProtKB-UniRule"/>
</dbReference>
<evidence type="ECO:0000313" key="10">
    <source>
        <dbReference type="Proteomes" id="UP001591681"/>
    </source>
</evidence>
<dbReference type="InterPro" id="IPR006612">
    <property type="entry name" value="THAP_Znf"/>
</dbReference>
<evidence type="ECO:0000256" key="1">
    <source>
        <dbReference type="ARBA" id="ARBA00022723"/>
    </source>
</evidence>
<keyword evidence="2 5" id="KW-0863">Zinc-finger</keyword>
<evidence type="ECO:0000256" key="2">
    <source>
        <dbReference type="ARBA" id="ARBA00022771"/>
    </source>
</evidence>
<dbReference type="EMBL" id="JBHFQA010000002">
    <property type="protein sequence ID" value="KAL2102137.1"/>
    <property type="molecule type" value="Genomic_DNA"/>
</dbReference>
<gene>
    <name evidence="9" type="ORF">ACEWY4_001305</name>
</gene>
<dbReference type="PANTHER" id="PTHR23080:SF144">
    <property type="entry name" value="SPINDLE AND KINETOCHORE ASSOCIATED COMPLEX SUBUNIT 3"/>
    <property type="match status" value="1"/>
</dbReference>
<dbReference type="Pfam" id="PF05485">
    <property type="entry name" value="THAP"/>
    <property type="match status" value="1"/>
</dbReference>
<feature type="region of interest" description="Disordered" evidence="7">
    <location>
        <begin position="119"/>
        <end position="215"/>
    </location>
</feature>
<keyword evidence="10" id="KW-1185">Reference proteome</keyword>